<reference evidence="3" key="1">
    <citation type="journal article" date="2019" name="Int. J. Syst. Evol. Microbiol.">
        <title>The Global Catalogue of Microorganisms (GCM) 10K type strain sequencing project: providing services to taxonomists for standard genome sequencing and annotation.</title>
        <authorList>
            <consortium name="The Broad Institute Genomics Platform"/>
            <consortium name="The Broad Institute Genome Sequencing Center for Infectious Disease"/>
            <person name="Wu L."/>
            <person name="Ma J."/>
        </authorList>
    </citation>
    <scope>NUCLEOTIDE SEQUENCE [LARGE SCALE GENOMIC DNA]</scope>
    <source>
        <strain evidence="3">KCTC 22245</strain>
    </source>
</reference>
<feature type="domain" description="DUF2061" evidence="1">
    <location>
        <begin position="5"/>
        <end position="55"/>
    </location>
</feature>
<dbReference type="Pfam" id="PF09834">
    <property type="entry name" value="DUF2061"/>
    <property type="match status" value="1"/>
</dbReference>
<dbReference type="RefSeq" id="WP_189574976.1">
    <property type="nucleotide sequence ID" value="NZ_BMXU01000002.1"/>
</dbReference>
<protein>
    <submittedName>
        <fullName evidence="2">DUF2061 domain-containing protein</fullName>
    </submittedName>
</protein>
<sequence length="75" mass="7994">MRTAAKTTTYAVVHFAVAFTVAYALTGSWTAAAAIGLVEPFIQTGAYALHERIWEGSPKLGGELASFRVQNPPIV</sequence>
<evidence type="ECO:0000313" key="2">
    <source>
        <dbReference type="EMBL" id="MFC3302926.1"/>
    </source>
</evidence>
<organism evidence="2 3">
    <name type="scientific">Parvularcula lutaonensis</name>
    <dbReference type="NCBI Taxonomy" id="491923"/>
    <lineage>
        <taxon>Bacteria</taxon>
        <taxon>Pseudomonadati</taxon>
        <taxon>Pseudomonadota</taxon>
        <taxon>Alphaproteobacteria</taxon>
        <taxon>Parvularculales</taxon>
        <taxon>Parvularculaceae</taxon>
        <taxon>Parvularcula</taxon>
    </lineage>
</organism>
<evidence type="ECO:0000313" key="3">
    <source>
        <dbReference type="Proteomes" id="UP001595607"/>
    </source>
</evidence>
<name>A0ABV7MBV8_9PROT</name>
<dbReference type="EMBL" id="JBHRVA010000003">
    <property type="protein sequence ID" value="MFC3302926.1"/>
    <property type="molecule type" value="Genomic_DNA"/>
</dbReference>
<gene>
    <name evidence="2" type="ORF">ACFONP_09300</name>
</gene>
<comment type="caution">
    <text evidence="2">The sequence shown here is derived from an EMBL/GenBank/DDBJ whole genome shotgun (WGS) entry which is preliminary data.</text>
</comment>
<accession>A0ABV7MBV8</accession>
<dbReference type="Proteomes" id="UP001595607">
    <property type="component" value="Unassembled WGS sequence"/>
</dbReference>
<evidence type="ECO:0000259" key="1">
    <source>
        <dbReference type="Pfam" id="PF09834"/>
    </source>
</evidence>
<keyword evidence="3" id="KW-1185">Reference proteome</keyword>
<dbReference type="InterPro" id="IPR018638">
    <property type="entry name" value="DUF2061_membrane"/>
</dbReference>
<proteinExistence type="predicted"/>